<dbReference type="InterPro" id="IPR046357">
    <property type="entry name" value="PPIase_dom_sf"/>
</dbReference>
<sequence length="564" mass="62924">MDDDFDIPAAEDFQDDFPDENPALKVGEEKEIGNQGLKKKLIKEGQGWDTPDNGDEVEVHYTGTLMNGTQFDSSRDRGTPFKFKLGQGQVIKGWDLGIKTMKKGENAIFTIPAELAYGEAGSPPTIPPSATLQFDVELLSWSSVKDICKDGGIVKKVLTEGEKWENPKDLDEVLVNYEARLEDGSVVSQSEGVEFVVRDGYFCPALEKAVRTMKKKEKVLLTVKPQYGFGEKGRPASGQEAAVPPNATLLISLELLSWKIVTEVTPDKKVIKKILKEGEGYEKPNDGTVAKVKLIGKLQDGTVFLKTGHDAEEPFEFKTDNDEVIEGLDRAVMTMKKGEVALVTIEPEYAFGSSESQQELAVVPPGSTVYYEVELVSFVKDKESWDMDNGEKIVAAGRKKEEGNALFKAGKYARASKRYEKAAKFIEYDSPFSEEEKREAKTLKVSCNLNNAACKLKLKSYKEAEKLCTKVLEIESRNVKALYRRAQAYINLVDFDLAELDIKKALEIDPNNRDVKMEYKVLKEKVKEYNKKDAKFFGNIFAKMSKLDPLDASEAEPMNVDSTA</sequence>
<dbReference type="GO" id="GO:0003755">
    <property type="term" value="F:peptidyl-prolyl cis-trans isomerase activity"/>
    <property type="evidence" value="ECO:0007669"/>
    <property type="project" value="UniProtKB-KW"/>
</dbReference>
<dbReference type="EMBL" id="JAJJMB010008071">
    <property type="protein sequence ID" value="KAI3926222.1"/>
    <property type="molecule type" value="Genomic_DNA"/>
</dbReference>
<keyword evidence="4 8" id="KW-0802">TPR repeat</keyword>
<feature type="repeat" description="TPR" evidence="8">
    <location>
        <begin position="479"/>
        <end position="512"/>
    </location>
</feature>
<evidence type="ECO:0000256" key="2">
    <source>
        <dbReference type="ARBA" id="ARBA00013194"/>
    </source>
</evidence>
<dbReference type="PANTHER" id="PTHR46512">
    <property type="entry name" value="PEPTIDYLPROLYL ISOMERASE"/>
    <property type="match status" value="1"/>
</dbReference>
<organism evidence="11 12">
    <name type="scientific">Papaver atlanticum</name>
    <dbReference type="NCBI Taxonomy" id="357466"/>
    <lineage>
        <taxon>Eukaryota</taxon>
        <taxon>Viridiplantae</taxon>
        <taxon>Streptophyta</taxon>
        <taxon>Embryophyta</taxon>
        <taxon>Tracheophyta</taxon>
        <taxon>Spermatophyta</taxon>
        <taxon>Magnoliopsida</taxon>
        <taxon>Ranunculales</taxon>
        <taxon>Papaveraceae</taxon>
        <taxon>Papaveroideae</taxon>
        <taxon>Papaver</taxon>
    </lineage>
</organism>
<evidence type="ECO:0000256" key="7">
    <source>
        <dbReference type="PROSITE-ProRule" id="PRU00277"/>
    </source>
</evidence>
<keyword evidence="6 7" id="KW-0413">Isomerase</keyword>
<feature type="domain" description="PPIase FKBP-type" evidence="10">
    <location>
        <begin position="54"/>
        <end position="142"/>
    </location>
</feature>
<dbReference type="Pfam" id="PF00254">
    <property type="entry name" value="FKBP_C"/>
    <property type="match status" value="3"/>
</dbReference>
<keyword evidence="3" id="KW-0677">Repeat</keyword>
<dbReference type="FunFam" id="3.10.50.40:FF:000017">
    <property type="entry name" value="Peptidylprolyl isomerase"/>
    <property type="match status" value="1"/>
</dbReference>
<evidence type="ECO:0000256" key="1">
    <source>
        <dbReference type="ARBA" id="ARBA00000971"/>
    </source>
</evidence>
<dbReference type="FunFam" id="3.10.50.40:FF:000012">
    <property type="entry name" value="Peptidylprolyl isomerase"/>
    <property type="match status" value="1"/>
</dbReference>
<dbReference type="InterPro" id="IPR011990">
    <property type="entry name" value="TPR-like_helical_dom_sf"/>
</dbReference>
<dbReference type="PROSITE" id="PS50059">
    <property type="entry name" value="FKBP_PPIASE"/>
    <property type="match status" value="3"/>
</dbReference>
<dbReference type="InterPro" id="IPR050754">
    <property type="entry name" value="FKBP4/5/8-like"/>
</dbReference>
<evidence type="ECO:0000259" key="10">
    <source>
        <dbReference type="PROSITE" id="PS50059"/>
    </source>
</evidence>
<dbReference type="AlphaFoldDB" id="A0AAD4SW38"/>
<evidence type="ECO:0000256" key="3">
    <source>
        <dbReference type="ARBA" id="ARBA00022737"/>
    </source>
</evidence>
<gene>
    <name evidence="11" type="ORF">MKW98_028358</name>
</gene>
<dbReference type="Proteomes" id="UP001202328">
    <property type="component" value="Unassembled WGS sequence"/>
</dbReference>
<dbReference type="InterPro" id="IPR019734">
    <property type="entry name" value="TPR_rpt"/>
</dbReference>
<protein>
    <recommendedName>
        <fullName evidence="2 7">peptidylprolyl isomerase</fullName>
        <ecNumber evidence="2 7">5.2.1.8</ecNumber>
    </recommendedName>
</protein>
<evidence type="ECO:0000256" key="4">
    <source>
        <dbReference type="ARBA" id="ARBA00022803"/>
    </source>
</evidence>
<dbReference type="SUPFAM" id="SSF54534">
    <property type="entry name" value="FKBP-like"/>
    <property type="match status" value="3"/>
</dbReference>
<feature type="region of interest" description="Disordered" evidence="9">
    <location>
        <begin position="1"/>
        <end position="21"/>
    </location>
</feature>
<evidence type="ECO:0000256" key="6">
    <source>
        <dbReference type="ARBA" id="ARBA00023235"/>
    </source>
</evidence>
<dbReference type="GO" id="GO:0070370">
    <property type="term" value="P:cellular heat acclimation"/>
    <property type="evidence" value="ECO:0007669"/>
    <property type="project" value="UniProtKB-ARBA"/>
</dbReference>
<dbReference type="Gene3D" id="3.10.50.40">
    <property type="match status" value="3"/>
</dbReference>
<dbReference type="GO" id="GO:0005516">
    <property type="term" value="F:calmodulin binding"/>
    <property type="evidence" value="ECO:0007669"/>
    <property type="project" value="UniProtKB-KW"/>
</dbReference>
<evidence type="ECO:0000313" key="11">
    <source>
        <dbReference type="EMBL" id="KAI3926222.1"/>
    </source>
</evidence>
<dbReference type="FunFam" id="3.10.50.40:FF:000022">
    <property type="entry name" value="Peptidylprolyl isomerase"/>
    <property type="match status" value="1"/>
</dbReference>
<dbReference type="SMART" id="SM00028">
    <property type="entry name" value="TPR"/>
    <property type="match status" value="3"/>
</dbReference>
<comment type="caution">
    <text evidence="11">The sequence shown here is derived from an EMBL/GenBank/DDBJ whole genome shotgun (WGS) entry which is preliminary data.</text>
</comment>
<comment type="catalytic activity">
    <reaction evidence="1 7">
        <text>[protein]-peptidylproline (omega=180) = [protein]-peptidylproline (omega=0)</text>
        <dbReference type="Rhea" id="RHEA:16237"/>
        <dbReference type="Rhea" id="RHEA-COMP:10747"/>
        <dbReference type="Rhea" id="RHEA-COMP:10748"/>
        <dbReference type="ChEBI" id="CHEBI:83833"/>
        <dbReference type="ChEBI" id="CHEBI:83834"/>
        <dbReference type="EC" id="5.2.1.8"/>
    </reaction>
</comment>
<name>A0AAD4SW38_9MAGN</name>
<reference evidence="11" key="1">
    <citation type="submission" date="2022-04" db="EMBL/GenBank/DDBJ databases">
        <title>A functionally conserved STORR gene fusion in Papaver species that diverged 16.8 million years ago.</title>
        <authorList>
            <person name="Catania T."/>
        </authorList>
    </citation>
    <scope>NUCLEOTIDE SEQUENCE</scope>
    <source>
        <strain evidence="11">S-188037</strain>
    </source>
</reference>
<evidence type="ECO:0000256" key="5">
    <source>
        <dbReference type="ARBA" id="ARBA00022860"/>
    </source>
</evidence>
<evidence type="ECO:0000256" key="9">
    <source>
        <dbReference type="SAM" id="MobiDB-lite"/>
    </source>
</evidence>
<feature type="domain" description="PPIase FKBP-type" evidence="10">
    <location>
        <begin position="287"/>
        <end position="379"/>
    </location>
</feature>
<feature type="domain" description="PPIase FKBP-type" evidence="10">
    <location>
        <begin position="170"/>
        <end position="259"/>
    </location>
</feature>
<keyword evidence="12" id="KW-1185">Reference proteome</keyword>
<keyword evidence="5" id="KW-0112">Calmodulin-binding</keyword>
<dbReference type="FunFam" id="1.25.40.10:FF:000008">
    <property type="entry name" value="Peptidylprolyl isomerase"/>
    <property type="match status" value="1"/>
</dbReference>
<evidence type="ECO:0000313" key="12">
    <source>
        <dbReference type="Proteomes" id="UP001202328"/>
    </source>
</evidence>
<dbReference type="InterPro" id="IPR001179">
    <property type="entry name" value="PPIase_FKBP_dom"/>
</dbReference>
<proteinExistence type="predicted"/>
<accession>A0AAD4SW38</accession>
<dbReference type="PROSITE" id="PS50005">
    <property type="entry name" value="TPR"/>
    <property type="match status" value="1"/>
</dbReference>
<keyword evidence="7" id="KW-0697">Rotamase</keyword>
<dbReference type="Gene3D" id="1.25.40.10">
    <property type="entry name" value="Tetratricopeptide repeat domain"/>
    <property type="match status" value="1"/>
</dbReference>
<evidence type="ECO:0000256" key="8">
    <source>
        <dbReference type="PROSITE-ProRule" id="PRU00339"/>
    </source>
</evidence>
<dbReference type="EC" id="5.2.1.8" evidence="2 7"/>
<dbReference type="PANTHER" id="PTHR46512:SF11">
    <property type="entry name" value="PEPTIDYLPROLYL ISOMERASE"/>
    <property type="match status" value="1"/>
</dbReference>
<dbReference type="SUPFAM" id="SSF48452">
    <property type="entry name" value="TPR-like"/>
    <property type="match status" value="1"/>
</dbReference>
<dbReference type="Pfam" id="PF00515">
    <property type="entry name" value="TPR_1"/>
    <property type="match status" value="1"/>
</dbReference>